<dbReference type="InterPro" id="IPR042827">
    <property type="entry name" value="PLEKHM1_PH"/>
</dbReference>
<feature type="region of interest" description="Disordered" evidence="11">
    <location>
        <begin position="643"/>
        <end position="668"/>
    </location>
</feature>
<comment type="subcellular location">
    <subcellularLocation>
        <location evidence="1">Late endosome</location>
    </subcellularLocation>
    <subcellularLocation>
        <location evidence="2">Lysosome membrane</location>
    </subcellularLocation>
</comment>
<feature type="region of interest" description="Disordered" evidence="11">
    <location>
        <begin position="210"/>
        <end position="242"/>
    </location>
</feature>
<dbReference type="SMART" id="SM00109">
    <property type="entry name" value="C1"/>
    <property type="match status" value="1"/>
</dbReference>
<evidence type="ECO:0000256" key="4">
    <source>
        <dbReference type="ARBA" id="ARBA00022723"/>
    </source>
</evidence>
<evidence type="ECO:0000256" key="3">
    <source>
        <dbReference type="ARBA" id="ARBA00022553"/>
    </source>
</evidence>
<keyword evidence="8" id="KW-0862">Zinc</keyword>
<feature type="domain" description="RUN" evidence="14">
    <location>
        <begin position="41"/>
        <end position="183"/>
    </location>
</feature>
<dbReference type="InterPro" id="IPR025258">
    <property type="entry name" value="RH_dom"/>
</dbReference>
<keyword evidence="6" id="KW-0967">Endosome</keyword>
<dbReference type="Pfam" id="PF13901">
    <property type="entry name" value="RH_dom"/>
    <property type="match status" value="2"/>
</dbReference>
<proteinExistence type="predicted"/>
<protein>
    <submittedName>
        <fullName evidence="15">Pleckstrin homology and RUN domain containing M1</fullName>
    </submittedName>
</protein>
<dbReference type="FunFam" id="1.20.58.900:FF:000013">
    <property type="entry name" value="pleckstrin homology domain-containing family M member 1 isoform X1"/>
    <property type="match status" value="1"/>
</dbReference>
<feature type="domain" description="PH" evidence="12">
    <location>
        <begin position="539"/>
        <end position="630"/>
    </location>
</feature>
<evidence type="ECO:0000256" key="6">
    <source>
        <dbReference type="ARBA" id="ARBA00022753"/>
    </source>
</evidence>
<keyword evidence="10" id="KW-0458">Lysosome</keyword>
<dbReference type="CDD" id="cd00821">
    <property type="entry name" value="PH"/>
    <property type="match status" value="1"/>
</dbReference>
<dbReference type="SMART" id="SM00593">
    <property type="entry name" value="RUN"/>
    <property type="match status" value="1"/>
</dbReference>
<dbReference type="CDD" id="cd13321">
    <property type="entry name" value="PH_PLEKHM1"/>
    <property type="match status" value="1"/>
</dbReference>
<dbReference type="AlphaFoldDB" id="A0A7J8GFC8"/>
<dbReference type="GO" id="GO:0005770">
    <property type="term" value="C:late endosome"/>
    <property type="evidence" value="ECO:0007669"/>
    <property type="project" value="UniProtKB-SubCell"/>
</dbReference>
<organism evidence="15 16">
    <name type="scientific">Rousettus aegyptiacus</name>
    <name type="common">Egyptian fruit bat</name>
    <name type="synonym">Pteropus aegyptiacus</name>
    <dbReference type="NCBI Taxonomy" id="9407"/>
    <lineage>
        <taxon>Eukaryota</taxon>
        <taxon>Metazoa</taxon>
        <taxon>Chordata</taxon>
        <taxon>Craniata</taxon>
        <taxon>Vertebrata</taxon>
        <taxon>Euteleostomi</taxon>
        <taxon>Mammalia</taxon>
        <taxon>Eutheria</taxon>
        <taxon>Laurasiatheria</taxon>
        <taxon>Chiroptera</taxon>
        <taxon>Yinpterochiroptera</taxon>
        <taxon>Pteropodoidea</taxon>
        <taxon>Pteropodidae</taxon>
        <taxon>Rousettinae</taxon>
        <taxon>Rousettus</taxon>
    </lineage>
</organism>
<feature type="domain" description="Phorbol-ester/DAG-type" evidence="13">
    <location>
        <begin position="1030"/>
        <end position="1084"/>
    </location>
</feature>
<evidence type="ECO:0000256" key="11">
    <source>
        <dbReference type="SAM" id="MobiDB-lite"/>
    </source>
</evidence>
<keyword evidence="16" id="KW-1185">Reference proteome</keyword>
<dbReference type="PROSITE" id="PS50826">
    <property type="entry name" value="RUN"/>
    <property type="match status" value="1"/>
</dbReference>
<dbReference type="Gene3D" id="1.20.58.900">
    <property type="match status" value="1"/>
</dbReference>
<evidence type="ECO:0000259" key="13">
    <source>
        <dbReference type="PROSITE" id="PS50081"/>
    </source>
</evidence>
<dbReference type="Pfam" id="PF02759">
    <property type="entry name" value="RUN"/>
    <property type="match status" value="1"/>
</dbReference>
<feature type="region of interest" description="Disordered" evidence="11">
    <location>
        <begin position="396"/>
        <end position="423"/>
    </location>
</feature>
<dbReference type="EMBL" id="JACASE010000006">
    <property type="protein sequence ID" value="KAF6458202.1"/>
    <property type="molecule type" value="Genomic_DNA"/>
</dbReference>
<keyword evidence="5" id="KW-0677">Repeat</keyword>
<dbReference type="CDD" id="cd17679">
    <property type="entry name" value="RUN_PLEKHM1"/>
    <property type="match status" value="1"/>
</dbReference>
<dbReference type="InterPro" id="IPR004012">
    <property type="entry name" value="Run_dom"/>
</dbReference>
<evidence type="ECO:0000259" key="14">
    <source>
        <dbReference type="PROSITE" id="PS50826"/>
    </source>
</evidence>
<sequence length="1100" mass="121918">MLSVVENGLDPRAAIPVIKKKLVGSVKALQKQYVSLDTAVTSEDGDANTMCSALEAVFIHGLHAKHIRAEAGGKRKKSAHQKPLPQPVFWPLLKAVTHKHIISELEHLIFVSTDVGRCRAWLRLALNDGLMECYLKLLLQEQARLREYYQPTALLRDPEEGEFLLSFLQGLTSLSFELSYKSAILNEWTLTPLALSGLCPLSELDPLTTSGTELQRKESLDSISHSSGSEDIEVQHSGHKIRRNRQLTASTLSLDTASSSQLSCSLNSDSCLLQENGSKSPDHSEEPMSYDSDLGMANADDSDPSLQEVLSEFSKAQVNTVPTNGLSREAEIPTPQASLSFHGLCLDTSTHLHFEVPAEPLPAQASFGTQDGGQEQEPLSQVAGTLGLQHLGCAQAVPSGSTSDQHLSSPVRDTTRAVGPLKPSVDDSAVLSLVVSSPTSLKSKSWISEDDFYRPPQEQPTESPALRSAAPSTATPESRPGLLRHFSQGPRKSSSMGALDKACVPSPESRTSKAPVALEHKNFRVVHRRQMGLSNPFRGLMKLGTVERRGAMGIWKELFCELSPLEFRLYLSGEERTCVENCSLLRCESVAPAHSDGRFELVFSGKKLTLRASSQDEAEDWLDRVREALQKCRPQQDDEWVNIQYPEQPGDPPEAPQGGLSPNSDLLTEPKTLQGTQFDWSSTQIPEPDAIKESLLYLYSDRTWTPYIFSLSLESLKCFRVRNNEKMLSDSHGVETIRDILPDTSLGGPSFFKIITAKAILKLQASSAEEAALWRDLVRKVLASYLETAEEAVTLGGSLDENCQEVLKFATRENGFLLQYLVAIPTEKGLDSQGCFCAGCSRQIGFSFVRPKLCAFSGLYYCDICHQDDASVIPARIIHNWDLTKRPICRQALKFLTQIQAQPLINLQLVNASLYQHEERMHLIGRSREQLKLLGDYLGLCRSGALKELSKSSISQGRKPEAQGGEAACPGSQQLVTWKHRCQAQASPGRLNYRNYLLESPHKYSVTDLQQIAEGVYEGFLKALIEFASHHVYHCDLCTQRGFICQICHHQDIIFPFEFDTTVRCGECKTVFHQSCQAVVKKDCPRCARRRKYQEHNTVT</sequence>
<dbReference type="SUPFAM" id="SSF50729">
    <property type="entry name" value="PH domain-like"/>
    <property type="match status" value="2"/>
</dbReference>
<feature type="compositionally biased region" description="Polar residues" evidence="11">
    <location>
        <begin position="398"/>
        <end position="412"/>
    </location>
</feature>
<name>A0A7J8GFC8_ROUAE</name>
<dbReference type="PROSITE" id="PS50081">
    <property type="entry name" value="ZF_DAG_PE_2"/>
    <property type="match status" value="1"/>
</dbReference>
<evidence type="ECO:0000256" key="9">
    <source>
        <dbReference type="ARBA" id="ARBA00023006"/>
    </source>
</evidence>
<dbReference type="SMART" id="SM00233">
    <property type="entry name" value="PH"/>
    <property type="match status" value="2"/>
</dbReference>
<dbReference type="PANTHER" id="PTHR12326:SF5">
    <property type="entry name" value="PLECKSTRIN HOMOLOGY DOMAIN-CONTAINING FAMILY M MEMBER 1"/>
    <property type="match status" value="1"/>
</dbReference>
<feature type="region of interest" description="Disordered" evidence="11">
    <location>
        <begin position="273"/>
        <end position="306"/>
    </location>
</feature>
<feature type="region of interest" description="Disordered" evidence="11">
    <location>
        <begin position="450"/>
        <end position="511"/>
    </location>
</feature>
<dbReference type="Proteomes" id="UP000593571">
    <property type="component" value="Unassembled WGS sequence"/>
</dbReference>
<dbReference type="InterPro" id="IPR051366">
    <property type="entry name" value="DEF8"/>
</dbReference>
<dbReference type="Gene3D" id="2.30.29.30">
    <property type="entry name" value="Pleckstrin-homology domain (PH domain)/Phosphotyrosine-binding domain (PTB)"/>
    <property type="match status" value="1"/>
</dbReference>
<dbReference type="InterPro" id="IPR011993">
    <property type="entry name" value="PH-like_dom_sf"/>
</dbReference>
<evidence type="ECO:0000256" key="7">
    <source>
        <dbReference type="ARBA" id="ARBA00022771"/>
    </source>
</evidence>
<comment type="caution">
    <text evidence="15">The sequence shown here is derived from an EMBL/GenBank/DDBJ whole genome shotgun (WGS) entry which is preliminary data.</text>
</comment>
<keyword evidence="4" id="KW-0479">Metal-binding</keyword>
<dbReference type="PANTHER" id="PTHR12326">
    <property type="entry name" value="PLECKSTRIN HOMOLOGY DOMAIN CONTAINING PROTEIN"/>
    <property type="match status" value="1"/>
</dbReference>
<accession>A0A7J8GFC8</accession>
<evidence type="ECO:0000313" key="16">
    <source>
        <dbReference type="Proteomes" id="UP000593571"/>
    </source>
</evidence>
<evidence type="ECO:0000256" key="5">
    <source>
        <dbReference type="ARBA" id="ARBA00022737"/>
    </source>
</evidence>
<evidence type="ECO:0000256" key="8">
    <source>
        <dbReference type="ARBA" id="ARBA00022833"/>
    </source>
</evidence>
<dbReference type="PROSITE" id="PS50003">
    <property type="entry name" value="PH_DOMAIN"/>
    <property type="match status" value="2"/>
</dbReference>
<feature type="domain" description="PH" evidence="12">
    <location>
        <begin position="689"/>
        <end position="783"/>
    </location>
</feature>
<evidence type="ECO:0000256" key="1">
    <source>
        <dbReference type="ARBA" id="ARBA00004603"/>
    </source>
</evidence>
<gene>
    <name evidence="15" type="ORF">HJG63_015479</name>
</gene>
<keyword evidence="3" id="KW-0597">Phosphoprotein</keyword>
<keyword evidence="7" id="KW-0863">Zinc-finger</keyword>
<evidence type="ECO:0000259" key="12">
    <source>
        <dbReference type="PROSITE" id="PS50003"/>
    </source>
</evidence>
<dbReference type="GO" id="GO:0005765">
    <property type="term" value="C:lysosomal membrane"/>
    <property type="evidence" value="ECO:0007669"/>
    <property type="project" value="UniProtKB-SubCell"/>
</dbReference>
<dbReference type="SUPFAM" id="SSF140741">
    <property type="entry name" value="RUN domain-like"/>
    <property type="match status" value="1"/>
</dbReference>
<dbReference type="GO" id="GO:0008270">
    <property type="term" value="F:zinc ion binding"/>
    <property type="evidence" value="ECO:0007669"/>
    <property type="project" value="UniProtKB-KW"/>
</dbReference>
<dbReference type="InterPro" id="IPR037213">
    <property type="entry name" value="Run_dom_sf"/>
</dbReference>
<reference evidence="15 16" key="1">
    <citation type="journal article" date="2020" name="Nature">
        <title>Six reference-quality genomes reveal evolution of bat adaptations.</title>
        <authorList>
            <person name="Jebb D."/>
            <person name="Huang Z."/>
            <person name="Pippel M."/>
            <person name="Hughes G.M."/>
            <person name="Lavrichenko K."/>
            <person name="Devanna P."/>
            <person name="Winkler S."/>
            <person name="Jermiin L.S."/>
            <person name="Skirmuntt E.C."/>
            <person name="Katzourakis A."/>
            <person name="Burkitt-Gray L."/>
            <person name="Ray D.A."/>
            <person name="Sullivan K.A.M."/>
            <person name="Roscito J.G."/>
            <person name="Kirilenko B.M."/>
            <person name="Davalos L.M."/>
            <person name="Corthals A.P."/>
            <person name="Power M.L."/>
            <person name="Jones G."/>
            <person name="Ransome R.D."/>
            <person name="Dechmann D.K.N."/>
            <person name="Locatelli A.G."/>
            <person name="Puechmaille S.J."/>
            <person name="Fedrigo O."/>
            <person name="Jarvis E.D."/>
            <person name="Hiller M."/>
            <person name="Vernes S.C."/>
            <person name="Myers E.W."/>
            <person name="Teeling E.C."/>
        </authorList>
    </citation>
    <scope>NUCLEOTIDE SEQUENCE [LARGE SCALE GENOMIC DNA]</scope>
    <source>
        <strain evidence="15">MRouAeg1</strain>
        <tissue evidence="15">Muscle</tissue>
    </source>
</reference>
<evidence type="ECO:0000256" key="10">
    <source>
        <dbReference type="ARBA" id="ARBA00023228"/>
    </source>
</evidence>
<keyword evidence="9" id="KW-0072">Autophagy</keyword>
<evidence type="ECO:0000313" key="15">
    <source>
        <dbReference type="EMBL" id="KAF6458202.1"/>
    </source>
</evidence>
<dbReference type="GO" id="GO:0006914">
    <property type="term" value="P:autophagy"/>
    <property type="evidence" value="ECO:0007669"/>
    <property type="project" value="UniProtKB-KW"/>
</dbReference>
<dbReference type="InterPro" id="IPR001849">
    <property type="entry name" value="PH_domain"/>
</dbReference>
<dbReference type="SMART" id="SM01175">
    <property type="entry name" value="DUF4206"/>
    <property type="match status" value="1"/>
</dbReference>
<evidence type="ECO:0000256" key="2">
    <source>
        <dbReference type="ARBA" id="ARBA00004656"/>
    </source>
</evidence>
<dbReference type="InterPro" id="IPR002219">
    <property type="entry name" value="PKC_DAG/PE"/>
</dbReference>
<dbReference type="InterPro" id="IPR047326">
    <property type="entry name" value="RUN_PLEKHM1"/>
</dbReference>